<dbReference type="SUPFAM" id="SSF52058">
    <property type="entry name" value="L domain-like"/>
    <property type="match status" value="1"/>
</dbReference>
<dbReference type="AlphaFoldDB" id="A0AA35RTG7"/>
<dbReference type="InterPro" id="IPR050216">
    <property type="entry name" value="LRR_domain-containing"/>
</dbReference>
<dbReference type="Pfam" id="PF13855">
    <property type="entry name" value="LRR_8"/>
    <property type="match status" value="1"/>
</dbReference>
<dbReference type="SMART" id="SM00364">
    <property type="entry name" value="LRR_BAC"/>
    <property type="match status" value="3"/>
</dbReference>
<dbReference type="SMART" id="SM00369">
    <property type="entry name" value="LRR_TYP"/>
    <property type="match status" value="3"/>
</dbReference>
<dbReference type="EMBL" id="CASHTH010001623">
    <property type="protein sequence ID" value="CAI8017400.1"/>
    <property type="molecule type" value="Genomic_DNA"/>
</dbReference>
<dbReference type="Proteomes" id="UP001174909">
    <property type="component" value="Unassembled WGS sequence"/>
</dbReference>
<dbReference type="GO" id="GO:0005737">
    <property type="term" value="C:cytoplasm"/>
    <property type="evidence" value="ECO:0007669"/>
    <property type="project" value="TreeGrafter"/>
</dbReference>
<accession>A0AA35RTG7</accession>
<protein>
    <submittedName>
        <fullName evidence="3">Leucine-rich repeat-containing protein 27</fullName>
    </submittedName>
</protein>
<dbReference type="PANTHER" id="PTHR48051:SF1">
    <property type="entry name" value="RAS SUPPRESSOR PROTEIN 1"/>
    <property type="match status" value="1"/>
</dbReference>
<organism evidence="3 4">
    <name type="scientific">Geodia barretti</name>
    <name type="common">Barrett's horny sponge</name>
    <dbReference type="NCBI Taxonomy" id="519541"/>
    <lineage>
        <taxon>Eukaryota</taxon>
        <taxon>Metazoa</taxon>
        <taxon>Porifera</taxon>
        <taxon>Demospongiae</taxon>
        <taxon>Heteroscleromorpha</taxon>
        <taxon>Tetractinellida</taxon>
        <taxon>Astrophorina</taxon>
        <taxon>Geodiidae</taxon>
        <taxon>Geodia</taxon>
    </lineage>
</organism>
<dbReference type="PANTHER" id="PTHR48051">
    <property type="match status" value="1"/>
</dbReference>
<reference evidence="3" key="1">
    <citation type="submission" date="2023-03" db="EMBL/GenBank/DDBJ databases">
        <authorList>
            <person name="Steffen K."/>
            <person name="Cardenas P."/>
        </authorList>
    </citation>
    <scope>NUCLEOTIDE SEQUENCE</scope>
</reference>
<evidence type="ECO:0000256" key="2">
    <source>
        <dbReference type="ARBA" id="ARBA00022737"/>
    </source>
</evidence>
<evidence type="ECO:0000313" key="4">
    <source>
        <dbReference type="Proteomes" id="UP001174909"/>
    </source>
</evidence>
<sequence length="116" mass="13207">MECALDVSSASALALPCLDLSKRDMSELPEMEGCEHLRCLYLEGNRLSQLPPSLFSSCPHLQWLDLRNNRLTHLPQFIQRFRDLKTLLLQGNRLTALPTQLGEHIPASVLIWKQTL</sequence>
<keyword evidence="4" id="KW-1185">Reference proteome</keyword>
<dbReference type="PROSITE" id="PS51450">
    <property type="entry name" value="LRR"/>
    <property type="match status" value="2"/>
</dbReference>
<dbReference type="Gene3D" id="3.80.10.10">
    <property type="entry name" value="Ribonuclease Inhibitor"/>
    <property type="match status" value="1"/>
</dbReference>
<proteinExistence type="predicted"/>
<dbReference type="InterPro" id="IPR003591">
    <property type="entry name" value="Leu-rich_rpt_typical-subtyp"/>
</dbReference>
<dbReference type="InterPro" id="IPR032675">
    <property type="entry name" value="LRR_dom_sf"/>
</dbReference>
<dbReference type="InterPro" id="IPR001611">
    <property type="entry name" value="Leu-rich_rpt"/>
</dbReference>
<keyword evidence="1" id="KW-0433">Leucine-rich repeat</keyword>
<evidence type="ECO:0000256" key="1">
    <source>
        <dbReference type="ARBA" id="ARBA00022614"/>
    </source>
</evidence>
<gene>
    <name evidence="3" type="ORF">GBAR_LOCUS10568</name>
</gene>
<keyword evidence="2" id="KW-0677">Repeat</keyword>
<evidence type="ECO:0000313" key="3">
    <source>
        <dbReference type="EMBL" id="CAI8017400.1"/>
    </source>
</evidence>
<name>A0AA35RTG7_GEOBA</name>
<comment type="caution">
    <text evidence="3">The sequence shown here is derived from an EMBL/GenBank/DDBJ whole genome shotgun (WGS) entry which is preliminary data.</text>
</comment>